<name>W7EN74_BIPV3</name>
<protein>
    <submittedName>
        <fullName evidence="1">Uncharacterized protein</fullName>
    </submittedName>
</protein>
<gene>
    <name evidence="1" type="ORF">COCVIDRAFT_33471</name>
</gene>
<dbReference type="AlphaFoldDB" id="W7EN74"/>
<reference evidence="1 2" key="1">
    <citation type="journal article" date="2013" name="PLoS Genet.">
        <title>Comparative genome structure, secondary metabolite, and effector coding capacity across Cochliobolus pathogens.</title>
        <authorList>
            <person name="Condon B.J."/>
            <person name="Leng Y."/>
            <person name="Wu D."/>
            <person name="Bushley K.E."/>
            <person name="Ohm R.A."/>
            <person name="Otillar R."/>
            <person name="Martin J."/>
            <person name="Schackwitz W."/>
            <person name="Grimwood J."/>
            <person name="MohdZainudin N."/>
            <person name="Xue C."/>
            <person name="Wang R."/>
            <person name="Manning V.A."/>
            <person name="Dhillon B."/>
            <person name="Tu Z.J."/>
            <person name="Steffenson B.J."/>
            <person name="Salamov A."/>
            <person name="Sun H."/>
            <person name="Lowry S."/>
            <person name="LaButti K."/>
            <person name="Han J."/>
            <person name="Copeland A."/>
            <person name="Lindquist E."/>
            <person name="Barry K."/>
            <person name="Schmutz J."/>
            <person name="Baker S.E."/>
            <person name="Ciuffetti L.M."/>
            <person name="Grigoriev I.V."/>
            <person name="Zhong S."/>
            <person name="Turgeon B.G."/>
        </authorList>
    </citation>
    <scope>NUCLEOTIDE SEQUENCE [LARGE SCALE GENOMIC DNA]</scope>
    <source>
        <strain evidence="1 2">FI3</strain>
    </source>
</reference>
<organism evidence="1 2">
    <name type="scientific">Bipolaris victoriae (strain FI3)</name>
    <name type="common">Victoria blight of oats agent</name>
    <name type="synonym">Cochliobolus victoriae</name>
    <dbReference type="NCBI Taxonomy" id="930091"/>
    <lineage>
        <taxon>Eukaryota</taxon>
        <taxon>Fungi</taxon>
        <taxon>Dikarya</taxon>
        <taxon>Ascomycota</taxon>
        <taxon>Pezizomycotina</taxon>
        <taxon>Dothideomycetes</taxon>
        <taxon>Pleosporomycetidae</taxon>
        <taxon>Pleosporales</taxon>
        <taxon>Pleosporineae</taxon>
        <taxon>Pleosporaceae</taxon>
        <taxon>Bipolaris</taxon>
    </lineage>
</organism>
<proteinExistence type="predicted"/>
<dbReference type="HOGENOM" id="CLU_187825_0_0_1"/>
<dbReference type="EMBL" id="KI968696">
    <property type="protein sequence ID" value="EUN31883.1"/>
    <property type="molecule type" value="Genomic_DNA"/>
</dbReference>
<dbReference type="Proteomes" id="UP000054337">
    <property type="component" value="Unassembled WGS sequence"/>
</dbReference>
<accession>W7EN74</accession>
<sequence length="78" mass="8994">MIGRLGRRGGCQWRAEERGEWWPEIDAREKSIEDVQMMRPEAWFMGSCDCNASCLSYCALSLSLSLFSFVADVRWVRG</sequence>
<evidence type="ECO:0000313" key="2">
    <source>
        <dbReference type="Proteomes" id="UP000054337"/>
    </source>
</evidence>
<dbReference type="GeneID" id="26255232"/>
<keyword evidence="2" id="KW-1185">Reference proteome</keyword>
<dbReference type="OrthoDB" id="3667921at2759"/>
<dbReference type="RefSeq" id="XP_014561508.1">
    <property type="nucleotide sequence ID" value="XM_014706022.1"/>
</dbReference>
<evidence type="ECO:0000313" key="1">
    <source>
        <dbReference type="EMBL" id="EUN31883.1"/>
    </source>
</evidence>